<protein>
    <recommendedName>
        <fullName evidence="3">Cytoplasmic protein</fullName>
    </recommendedName>
</protein>
<dbReference type="Gene3D" id="3.90.1150.30">
    <property type="match status" value="1"/>
</dbReference>
<evidence type="ECO:0000313" key="1">
    <source>
        <dbReference type="EMBL" id="AGF71196.1"/>
    </source>
</evidence>
<dbReference type="AlphaFoldDB" id="M1P3D3"/>
<dbReference type="EMBL" id="CP003697">
    <property type="protein sequence ID" value="AGF71196.1"/>
    <property type="molecule type" value="Genomic_DNA"/>
</dbReference>
<proteinExistence type="predicted"/>
<dbReference type="HOGENOM" id="CLU_105851_1_0_11"/>
<dbReference type="KEGG" id="chn:A605_00900"/>
<dbReference type="PANTHER" id="PTHR35145:SF1">
    <property type="entry name" value="CYTOPLASMIC PROTEIN"/>
    <property type="match status" value="1"/>
</dbReference>
<dbReference type="InterPro" id="IPR058532">
    <property type="entry name" value="YjbR/MT2646/Rv2570-like"/>
</dbReference>
<organism evidence="1 2">
    <name type="scientific">Corynebacterium halotolerans YIM 70093 = DSM 44683</name>
    <dbReference type="NCBI Taxonomy" id="1121362"/>
    <lineage>
        <taxon>Bacteria</taxon>
        <taxon>Bacillati</taxon>
        <taxon>Actinomycetota</taxon>
        <taxon>Actinomycetes</taxon>
        <taxon>Mycobacteriales</taxon>
        <taxon>Corynebacteriaceae</taxon>
        <taxon>Corynebacterium</taxon>
    </lineage>
</organism>
<dbReference type="InterPro" id="IPR007351">
    <property type="entry name" value="YjbR"/>
</dbReference>
<evidence type="ECO:0008006" key="3">
    <source>
        <dbReference type="Google" id="ProtNLM"/>
    </source>
</evidence>
<keyword evidence="2" id="KW-1185">Reference proteome</keyword>
<dbReference type="PATRIC" id="fig|1121362.3.peg.172"/>
<accession>M1P3D3</accession>
<gene>
    <name evidence="1" type="ORF">A605_00900</name>
</gene>
<name>M1P3D3_9CORY</name>
<sequence length="142" mass="15834">MVTVTDGQTLQEIAQERAESLPGAVLEHPFGPGYGVYKVRGKMFLLLTSVPEHSTGYGVRDSERGQRVIVVKAEPDDAEALRRQYEDISPGYHMNKRNWITVAPGHSIGRKLVEELVTDSYRLVVATLPRARRPVDPETYGS</sequence>
<reference evidence="1 2" key="1">
    <citation type="journal article" date="2012" name="Stand. Genomic Sci.">
        <title>Genome sequence of the halotolerant bacterium Corynebacterium halotolerans type strain YIM 70093(T) (= DSM 44683(T)).</title>
        <authorList>
            <person name="Ruckert C."/>
            <person name="Albersmeier A."/>
            <person name="Al-Dilaimi A."/>
            <person name="Niehaus K."/>
            <person name="Szczepanowski R."/>
            <person name="Kalinowski J."/>
        </authorList>
    </citation>
    <scope>NUCLEOTIDE SEQUENCE [LARGE SCALE GENOMIC DNA]</scope>
    <source>
        <strain evidence="1">YIM 70093</strain>
    </source>
</reference>
<dbReference type="InterPro" id="IPR038056">
    <property type="entry name" value="YjbR-like_sf"/>
</dbReference>
<dbReference type="PANTHER" id="PTHR35145">
    <property type="entry name" value="CYTOPLASMIC PROTEIN-RELATED"/>
    <property type="match status" value="1"/>
</dbReference>
<dbReference type="SUPFAM" id="SSF142906">
    <property type="entry name" value="YjbR-like"/>
    <property type="match status" value="1"/>
</dbReference>
<evidence type="ECO:0000313" key="2">
    <source>
        <dbReference type="Proteomes" id="UP000011723"/>
    </source>
</evidence>
<dbReference type="Pfam" id="PF04237">
    <property type="entry name" value="YjbR"/>
    <property type="match status" value="1"/>
</dbReference>
<dbReference type="Proteomes" id="UP000011723">
    <property type="component" value="Chromosome"/>
</dbReference>
<dbReference type="eggNOG" id="COG2315">
    <property type="taxonomic scope" value="Bacteria"/>
</dbReference>